<reference evidence="3" key="1">
    <citation type="submission" date="2012-09" db="EMBL/GenBank/DDBJ databases">
        <title>Metagenomic Characterization of a Microbial Community in Wastewater Detects High Levels of Antibiotic Resistance.</title>
        <authorList>
            <person name="Abrams M."/>
            <person name="Caldwell A."/>
            <person name="Vandaei E."/>
            <person name="Lee W."/>
            <person name="Perrott J."/>
            <person name="Khan S.Y."/>
            <person name="Ta J."/>
            <person name="Romero D."/>
            <person name="Nguyen V."/>
            <person name="Pourmand N."/>
            <person name="Ouverney C.C."/>
        </authorList>
    </citation>
    <scope>NUCLEOTIDE SEQUENCE</scope>
</reference>
<dbReference type="Gene3D" id="3.40.630.30">
    <property type="match status" value="1"/>
</dbReference>
<protein>
    <submittedName>
        <fullName evidence="3">Putative puromycin N-acetyltransferase</fullName>
    </submittedName>
</protein>
<dbReference type="PANTHER" id="PTHR42791">
    <property type="entry name" value="GNAT FAMILY ACETYLTRANSFERASE"/>
    <property type="match status" value="1"/>
</dbReference>
<dbReference type="CDD" id="cd04301">
    <property type="entry name" value="NAT_SF"/>
    <property type="match status" value="1"/>
</dbReference>
<dbReference type="InterPro" id="IPR000182">
    <property type="entry name" value="GNAT_dom"/>
</dbReference>
<feature type="domain" description="N-acetyltransferase" evidence="2">
    <location>
        <begin position="138"/>
        <end position="220"/>
    </location>
</feature>
<dbReference type="GO" id="GO:0016747">
    <property type="term" value="F:acyltransferase activity, transferring groups other than amino-acyl groups"/>
    <property type="evidence" value="ECO:0007669"/>
    <property type="project" value="InterPro"/>
</dbReference>
<evidence type="ECO:0000256" key="1">
    <source>
        <dbReference type="SAM" id="MobiDB-lite"/>
    </source>
</evidence>
<evidence type="ECO:0000259" key="2">
    <source>
        <dbReference type="PROSITE" id="PS51186"/>
    </source>
</evidence>
<evidence type="ECO:0000313" key="3">
    <source>
        <dbReference type="EMBL" id="AGC71632.1"/>
    </source>
</evidence>
<dbReference type="EMBL" id="JX649878">
    <property type="protein sequence ID" value="AGC71632.1"/>
    <property type="molecule type" value="Genomic_DNA"/>
</dbReference>
<dbReference type="SUPFAM" id="SSF55729">
    <property type="entry name" value="Acyl-CoA N-acyltransferases (Nat)"/>
    <property type="match status" value="1"/>
</dbReference>
<dbReference type="PROSITE" id="PS51186">
    <property type="entry name" value="GNAT"/>
    <property type="match status" value="1"/>
</dbReference>
<dbReference type="InterPro" id="IPR052523">
    <property type="entry name" value="Trichothecene_AcTrans"/>
</dbReference>
<dbReference type="PANTHER" id="PTHR42791:SF1">
    <property type="entry name" value="N-ACETYLTRANSFERASE DOMAIN-CONTAINING PROTEIN"/>
    <property type="match status" value="1"/>
</dbReference>
<organism evidence="3">
    <name type="scientific">uncultured bacterium A1Q1_fos_1025</name>
    <dbReference type="NCBI Taxonomy" id="1256537"/>
    <lineage>
        <taxon>Bacteria</taxon>
        <taxon>environmental samples</taxon>
    </lineage>
</organism>
<feature type="region of interest" description="Disordered" evidence="1">
    <location>
        <begin position="1"/>
        <end position="24"/>
    </location>
</feature>
<name>L7VRK5_9BACT</name>
<proteinExistence type="predicted"/>
<sequence>MAAPYDAIGGDVDPNYGAPVPPERRPDIRLVTDADVDAVSISLARAFHDDPVKLHLTGGTTLSEQRVAPFFRAFQRMQMPHGHVYTTADLGAAAIWAPPGHWKVPFTSVLKNAPTFLKLYGWRFLPNLQVLSDMERKHPDEPHYYLEIIGTDPAHQGKGYGTALMRPMVERADAEGVGMYLESSKESNVPFYARFGFEVRDTLDHRRGGPRMWLMWREPR</sequence>
<dbReference type="InterPro" id="IPR016181">
    <property type="entry name" value="Acyl_CoA_acyltransferase"/>
</dbReference>
<dbReference type="AlphaFoldDB" id="L7VRK5"/>
<accession>L7VRK5</accession>
<dbReference type="Pfam" id="PF00583">
    <property type="entry name" value="Acetyltransf_1"/>
    <property type="match status" value="1"/>
</dbReference>
<keyword evidence="3" id="KW-0808">Transferase</keyword>